<dbReference type="PROSITE" id="PS51217">
    <property type="entry name" value="UVRD_HELICASE_CTER"/>
    <property type="match status" value="1"/>
</dbReference>
<evidence type="ECO:0000313" key="19">
    <source>
        <dbReference type="EMBL" id="MCU4753137.1"/>
    </source>
</evidence>
<evidence type="ECO:0000256" key="9">
    <source>
        <dbReference type="ARBA" id="ARBA00023125"/>
    </source>
</evidence>
<feature type="compositionally biased region" description="Acidic residues" evidence="16">
    <location>
        <begin position="1"/>
        <end position="10"/>
    </location>
</feature>
<evidence type="ECO:0000256" key="4">
    <source>
        <dbReference type="ARBA" id="ARBA00022763"/>
    </source>
</evidence>
<keyword evidence="5 15" id="KW-0378">Hydrolase</keyword>
<dbReference type="GO" id="GO:0000725">
    <property type="term" value="P:recombinational repair"/>
    <property type="evidence" value="ECO:0007669"/>
    <property type="project" value="TreeGrafter"/>
</dbReference>
<dbReference type="GO" id="GO:0004527">
    <property type="term" value="F:exonuclease activity"/>
    <property type="evidence" value="ECO:0007669"/>
    <property type="project" value="UniProtKB-KW"/>
</dbReference>
<dbReference type="EC" id="5.6.2.4" evidence="13"/>
<dbReference type="SUPFAM" id="SSF52980">
    <property type="entry name" value="Restriction endonuclease-like"/>
    <property type="match status" value="1"/>
</dbReference>
<keyword evidence="4" id="KW-0227">DNA damage</keyword>
<comment type="caution">
    <text evidence="19">The sequence shown here is derived from an EMBL/GenBank/DDBJ whole genome shotgun (WGS) entry which is preliminary data.</text>
</comment>
<evidence type="ECO:0000256" key="6">
    <source>
        <dbReference type="ARBA" id="ARBA00022806"/>
    </source>
</evidence>
<dbReference type="PANTHER" id="PTHR11070:SF2">
    <property type="entry name" value="ATP-DEPENDENT DNA HELICASE SRS2"/>
    <property type="match status" value="1"/>
</dbReference>
<dbReference type="Proteomes" id="UP001321047">
    <property type="component" value="Unassembled WGS sequence"/>
</dbReference>
<feature type="domain" description="UvrD-like helicase C-terminal" evidence="18">
    <location>
        <begin position="444"/>
        <end position="690"/>
    </location>
</feature>
<dbReference type="InterPro" id="IPR014016">
    <property type="entry name" value="UvrD-like_ATP-bd"/>
</dbReference>
<evidence type="ECO:0000256" key="11">
    <source>
        <dbReference type="ARBA" id="ARBA00023235"/>
    </source>
</evidence>
<dbReference type="InterPro" id="IPR013986">
    <property type="entry name" value="DExx_box_DNA_helicase_dom_sf"/>
</dbReference>
<evidence type="ECO:0000256" key="8">
    <source>
        <dbReference type="ARBA" id="ARBA00022840"/>
    </source>
</evidence>
<gene>
    <name evidence="19" type="ORF">OB919_14315</name>
</gene>
<name>A0AAP2Z9F6_9EURY</name>
<evidence type="ECO:0000256" key="2">
    <source>
        <dbReference type="ARBA" id="ARBA00022722"/>
    </source>
</evidence>
<reference evidence="19 20" key="1">
    <citation type="submission" date="2022-09" db="EMBL/GenBank/DDBJ databases">
        <title>Enrichment on poylsaccharides allowed isolation of novel metabolic and taxonomic groups of Haloarchaea.</title>
        <authorList>
            <person name="Sorokin D.Y."/>
            <person name="Elcheninov A.G."/>
            <person name="Khizhniak T.V."/>
            <person name="Kolganova T.V."/>
            <person name="Kublanov I.V."/>
        </authorList>
    </citation>
    <scope>NUCLEOTIDE SEQUENCE [LARGE SCALE GENOMIC DNA]</scope>
    <source>
        <strain evidence="19 20">AArc-curdl1</strain>
    </source>
</reference>
<keyword evidence="11" id="KW-0413">Isomerase</keyword>
<dbReference type="GO" id="GO:0003677">
    <property type="term" value="F:DNA binding"/>
    <property type="evidence" value="ECO:0007669"/>
    <property type="project" value="UniProtKB-KW"/>
</dbReference>
<evidence type="ECO:0000256" key="7">
    <source>
        <dbReference type="ARBA" id="ARBA00022839"/>
    </source>
</evidence>
<evidence type="ECO:0000256" key="14">
    <source>
        <dbReference type="ARBA" id="ARBA00048988"/>
    </source>
</evidence>
<comment type="catalytic activity">
    <reaction evidence="14">
        <text>ATP + H2O = ADP + phosphate + H(+)</text>
        <dbReference type="Rhea" id="RHEA:13065"/>
        <dbReference type="ChEBI" id="CHEBI:15377"/>
        <dbReference type="ChEBI" id="CHEBI:15378"/>
        <dbReference type="ChEBI" id="CHEBI:30616"/>
        <dbReference type="ChEBI" id="CHEBI:43474"/>
        <dbReference type="ChEBI" id="CHEBI:456216"/>
        <dbReference type="EC" id="5.6.2.4"/>
    </reaction>
</comment>
<dbReference type="InterPro" id="IPR011604">
    <property type="entry name" value="PDDEXK-like_dom_sf"/>
</dbReference>
<dbReference type="InterPro" id="IPR000212">
    <property type="entry name" value="DNA_helicase_UvrD/REP"/>
</dbReference>
<dbReference type="Pfam" id="PF12705">
    <property type="entry name" value="PDDEXK_1"/>
    <property type="match status" value="1"/>
</dbReference>
<feature type="compositionally biased region" description="Polar residues" evidence="16">
    <location>
        <begin position="11"/>
        <end position="29"/>
    </location>
</feature>
<dbReference type="Pfam" id="PF00580">
    <property type="entry name" value="UvrD-helicase"/>
    <property type="match status" value="1"/>
</dbReference>
<evidence type="ECO:0000256" key="3">
    <source>
        <dbReference type="ARBA" id="ARBA00022741"/>
    </source>
</evidence>
<keyword evidence="10" id="KW-0234">DNA repair</keyword>
<dbReference type="Gene3D" id="3.40.50.300">
    <property type="entry name" value="P-loop containing nucleotide triphosphate hydrolases"/>
    <property type="match status" value="4"/>
</dbReference>
<dbReference type="Gene3D" id="3.90.320.10">
    <property type="match status" value="1"/>
</dbReference>
<protein>
    <recommendedName>
        <fullName evidence="13">DNA 3'-5' helicase</fullName>
        <ecNumber evidence="13">5.6.2.4</ecNumber>
    </recommendedName>
</protein>
<organism evidence="19 20">
    <name type="scientific">Natronosalvus hydrolyticus</name>
    <dbReference type="NCBI Taxonomy" id="2979988"/>
    <lineage>
        <taxon>Archaea</taxon>
        <taxon>Methanobacteriati</taxon>
        <taxon>Methanobacteriota</taxon>
        <taxon>Stenosarchaea group</taxon>
        <taxon>Halobacteria</taxon>
        <taxon>Halobacteriales</taxon>
        <taxon>Natrialbaceae</taxon>
        <taxon>Natronosalvus</taxon>
    </lineage>
</organism>
<comment type="catalytic activity">
    <reaction evidence="12">
        <text>Couples ATP hydrolysis with the unwinding of duplex DNA by translocating in the 3'-5' direction.</text>
        <dbReference type="EC" id="5.6.2.4"/>
    </reaction>
</comment>
<evidence type="ECO:0000256" key="1">
    <source>
        <dbReference type="ARBA" id="ARBA00009922"/>
    </source>
</evidence>
<dbReference type="InterPro" id="IPR014017">
    <property type="entry name" value="DNA_helicase_UvrD-like_C"/>
</dbReference>
<keyword evidence="7" id="KW-0269">Exonuclease</keyword>
<evidence type="ECO:0000256" key="12">
    <source>
        <dbReference type="ARBA" id="ARBA00034617"/>
    </source>
</evidence>
<dbReference type="Pfam" id="PF13361">
    <property type="entry name" value="UvrD_C"/>
    <property type="match status" value="2"/>
</dbReference>
<dbReference type="InterPro" id="IPR011335">
    <property type="entry name" value="Restrct_endonuc-II-like"/>
</dbReference>
<dbReference type="GO" id="GO:0043138">
    <property type="term" value="F:3'-5' DNA helicase activity"/>
    <property type="evidence" value="ECO:0007669"/>
    <property type="project" value="UniProtKB-EC"/>
</dbReference>
<dbReference type="Gene3D" id="1.10.10.160">
    <property type="match status" value="1"/>
</dbReference>
<evidence type="ECO:0000256" key="15">
    <source>
        <dbReference type="PROSITE-ProRule" id="PRU00560"/>
    </source>
</evidence>
<keyword evidence="20" id="KW-1185">Reference proteome</keyword>
<dbReference type="GO" id="GO:0005524">
    <property type="term" value="F:ATP binding"/>
    <property type="evidence" value="ECO:0007669"/>
    <property type="project" value="UniProtKB-UniRule"/>
</dbReference>
<comment type="similarity">
    <text evidence="1">Belongs to the helicase family. UvrD subfamily.</text>
</comment>
<sequence length="1011" mass="113787">MRPTDNDSESESVTAQSSGADSAINLSPNEKQRELIEQTDGIYLVDAGAGTGKTFAVTRRYANIVAQDDVEPQDVLLITFTRNAATEMKDRIVANCDYDMRALNDAPIQTFHSLCNDILEQHGFHAPSFLGLEGSITGSTRILENDMIEREYFREFVTRFSDDHPEYADVFRCLSTPTALLDLLNTLASKGIFPTVDGWYRDGRDALEGDFEAFMEAFAEVNRPRNGGNRQSVLRSRLGRYGRNKCYLPEAPNRGELRGEYGSKAVPEWVASRAFNADRSHLIDFVHDVYVDYLEFALGRNYLNFSFLQLFAFVLCCEDSALRETLEFEYVMVDEFQDSSEIQFKLALLLAGTDNLCVVGDWKQSIYSFQYAAIENITEFEARLQRFAAELNTDADKVTDDDRVTEAEKVTDNERVSFPLEPITTIELEQNYRSTQSILDFAEHALVTPGSSRESIDSKLVLERVVSLFSNTEHDHSHIEAFQHPDEHEAILTKIQAIVGNEDYAIEVDGELRPPRFEDIAVLTRTRDFGRELLETAQTYDFPMAYEGGIELFRTDQAKLLLAWLRILDSRAERGWAVVLERAGYTLDEIDWMLENEDYPATMTSFRDELAALETHAGVIRRVFDRYGYDRATAGVVLTTVQSIHRSTTMTRGDLVRIIEQGIENGYTQEVQTTAGSNAVTVQTIHAVKGLEHPIVILGNMNSRKFPPSGGSDGTITYTETTGVRQRKRYSDIDGTPHIYDNWRTDVLRQCQPTEYDEERRLLYVAMTRAKDHLLFAAGDDPNTFLETLPVDIESIEPSVSVVELEHGGDSPLTVDIPALTGPAGFSPHTLMDDSVYEDVSATDVCEGASVSEGDSMDEKADIGRGTEFGSRVHEFAEDYALGMDVSPENNDERRIKALLDSLAGTVRVEERAYLPLEEGETRVTLSGIIDLVHVNDDTVEIIDFKTDRTRRAESEYRIQLSVYYHVLEGWFSDRPVTASIYYTADGTRAEIDPLSKEQLAELASNVPNNK</sequence>
<dbReference type="PROSITE" id="PS51198">
    <property type="entry name" value="UVRD_HELICASE_ATP_BIND"/>
    <property type="match status" value="1"/>
</dbReference>
<dbReference type="Gene3D" id="1.10.486.10">
    <property type="entry name" value="PCRA, domain 4"/>
    <property type="match status" value="1"/>
</dbReference>
<evidence type="ECO:0000256" key="5">
    <source>
        <dbReference type="ARBA" id="ARBA00022801"/>
    </source>
</evidence>
<dbReference type="PANTHER" id="PTHR11070">
    <property type="entry name" value="UVRD / RECB / PCRA DNA HELICASE FAMILY MEMBER"/>
    <property type="match status" value="1"/>
</dbReference>
<feature type="domain" description="UvrD-like helicase ATP-binding" evidence="17">
    <location>
        <begin position="26"/>
        <end position="435"/>
    </location>
</feature>
<keyword evidence="3 15" id="KW-0547">Nucleotide-binding</keyword>
<dbReference type="RefSeq" id="WP_342809462.1">
    <property type="nucleotide sequence ID" value="NZ_JAOPJZ010000013.1"/>
</dbReference>
<evidence type="ECO:0000259" key="17">
    <source>
        <dbReference type="PROSITE" id="PS51198"/>
    </source>
</evidence>
<feature type="binding site" evidence="15">
    <location>
        <begin position="47"/>
        <end position="54"/>
    </location>
    <ligand>
        <name>ATP</name>
        <dbReference type="ChEBI" id="CHEBI:30616"/>
    </ligand>
</feature>
<feature type="region of interest" description="Disordered" evidence="16">
    <location>
        <begin position="1"/>
        <end position="29"/>
    </location>
</feature>
<evidence type="ECO:0000259" key="18">
    <source>
        <dbReference type="PROSITE" id="PS51217"/>
    </source>
</evidence>
<dbReference type="SUPFAM" id="SSF52540">
    <property type="entry name" value="P-loop containing nucleoside triphosphate hydrolases"/>
    <property type="match status" value="1"/>
</dbReference>
<keyword evidence="9" id="KW-0238">DNA-binding</keyword>
<keyword evidence="8 15" id="KW-0067">ATP-binding</keyword>
<proteinExistence type="inferred from homology"/>
<evidence type="ECO:0000256" key="16">
    <source>
        <dbReference type="SAM" id="MobiDB-lite"/>
    </source>
</evidence>
<dbReference type="AlphaFoldDB" id="A0AAP2Z9F6"/>
<dbReference type="EMBL" id="JAOPJZ010000013">
    <property type="protein sequence ID" value="MCU4753137.1"/>
    <property type="molecule type" value="Genomic_DNA"/>
</dbReference>
<dbReference type="InterPro" id="IPR038726">
    <property type="entry name" value="PDDEXK_AddAB-type"/>
</dbReference>
<evidence type="ECO:0000256" key="13">
    <source>
        <dbReference type="ARBA" id="ARBA00034808"/>
    </source>
</evidence>
<keyword evidence="6 15" id="KW-0347">Helicase</keyword>
<evidence type="ECO:0000313" key="20">
    <source>
        <dbReference type="Proteomes" id="UP001321047"/>
    </source>
</evidence>
<keyword evidence="2" id="KW-0540">Nuclease</keyword>
<accession>A0AAP2Z9F6</accession>
<dbReference type="InterPro" id="IPR027417">
    <property type="entry name" value="P-loop_NTPase"/>
</dbReference>
<evidence type="ECO:0000256" key="10">
    <source>
        <dbReference type="ARBA" id="ARBA00023204"/>
    </source>
</evidence>